<dbReference type="SUPFAM" id="SSF53167">
    <property type="entry name" value="Purine and uridine phosphorylases"/>
    <property type="match status" value="1"/>
</dbReference>
<evidence type="ECO:0000313" key="7">
    <source>
        <dbReference type="EMBL" id="SHK03757.1"/>
    </source>
</evidence>
<dbReference type="RefSeq" id="WP_073222076.1">
    <property type="nucleotide sequence ID" value="NZ_FNNS01000010.1"/>
</dbReference>
<dbReference type="GO" id="GO:0019284">
    <property type="term" value="P:L-methionine salvage from S-adenosylmethionine"/>
    <property type="evidence" value="ECO:0007669"/>
    <property type="project" value="TreeGrafter"/>
</dbReference>
<dbReference type="GO" id="GO:0009164">
    <property type="term" value="P:nucleoside catabolic process"/>
    <property type="evidence" value="ECO:0007669"/>
    <property type="project" value="InterPro"/>
</dbReference>
<dbReference type="InterPro" id="IPR010049">
    <property type="entry name" value="MTA_SAH_Nsdase"/>
</dbReference>
<keyword evidence="5" id="KW-0486">Methionine biosynthesis</keyword>
<comment type="pathway">
    <text evidence="1">Amino-acid biosynthesis; L-methionine biosynthesis via salvage pathway; S-methyl-5-thio-alpha-D-ribose 1-phosphate from S-methyl-5'-thioadenosine (hydrolase route): step 1/2.</text>
</comment>
<evidence type="ECO:0000259" key="6">
    <source>
        <dbReference type="Pfam" id="PF01048"/>
    </source>
</evidence>
<feature type="domain" description="Nucleoside phosphorylase" evidence="6">
    <location>
        <begin position="2"/>
        <end position="245"/>
    </location>
</feature>
<dbReference type="CDD" id="cd09008">
    <property type="entry name" value="MTAN"/>
    <property type="match status" value="1"/>
</dbReference>
<dbReference type="STRING" id="797419.SAMN05216556_11011"/>
<dbReference type="UniPathway" id="UPA00904">
    <property type="reaction ID" value="UER00871"/>
</dbReference>
<name>A0A1M6P6Y9_9FLAO</name>
<dbReference type="EC" id="3.2.2.9" evidence="2"/>
<dbReference type="EMBL" id="FQYV01000043">
    <property type="protein sequence ID" value="SHK03757.1"/>
    <property type="molecule type" value="Genomic_DNA"/>
</dbReference>
<dbReference type="Proteomes" id="UP000184172">
    <property type="component" value="Unassembled WGS sequence"/>
</dbReference>
<evidence type="ECO:0000256" key="2">
    <source>
        <dbReference type="ARBA" id="ARBA00011974"/>
    </source>
</evidence>
<dbReference type="PANTHER" id="PTHR46832">
    <property type="entry name" value="5'-METHYLTHIOADENOSINE/S-ADENOSYLHOMOCYSTEINE NUCLEOSIDASE"/>
    <property type="match status" value="1"/>
</dbReference>
<dbReference type="OrthoDB" id="9792278at2"/>
<dbReference type="InterPro" id="IPR000845">
    <property type="entry name" value="Nucleoside_phosphorylase_d"/>
</dbReference>
<dbReference type="GO" id="GO:0005829">
    <property type="term" value="C:cytosol"/>
    <property type="evidence" value="ECO:0007669"/>
    <property type="project" value="TreeGrafter"/>
</dbReference>
<dbReference type="NCBIfam" id="TIGR01704">
    <property type="entry name" value="MTA_SAH-Nsdase"/>
    <property type="match status" value="1"/>
</dbReference>
<evidence type="ECO:0000313" key="8">
    <source>
        <dbReference type="Proteomes" id="UP000184172"/>
    </source>
</evidence>
<evidence type="ECO:0000256" key="5">
    <source>
        <dbReference type="ARBA" id="ARBA00023167"/>
    </source>
</evidence>
<protein>
    <recommendedName>
        <fullName evidence="2">adenosylhomocysteine nucleosidase</fullName>
        <ecNumber evidence="2">3.2.2.9</ecNumber>
    </recommendedName>
</protein>
<dbReference type="Gene3D" id="3.40.50.1580">
    <property type="entry name" value="Nucleoside phosphorylase domain"/>
    <property type="match status" value="1"/>
</dbReference>
<keyword evidence="4" id="KW-0378">Hydrolase</keyword>
<accession>A0A1M6P6Y9</accession>
<dbReference type="NCBIfam" id="NF004079">
    <property type="entry name" value="PRK05584.1"/>
    <property type="match status" value="1"/>
</dbReference>
<organism evidence="7 8">
    <name type="scientific">Aequorivita viscosa</name>
    <dbReference type="NCBI Taxonomy" id="797419"/>
    <lineage>
        <taxon>Bacteria</taxon>
        <taxon>Pseudomonadati</taxon>
        <taxon>Bacteroidota</taxon>
        <taxon>Flavobacteriia</taxon>
        <taxon>Flavobacteriales</taxon>
        <taxon>Flavobacteriaceae</taxon>
        <taxon>Aequorivita</taxon>
    </lineage>
</organism>
<dbReference type="PANTHER" id="PTHR46832:SF1">
    <property type="entry name" value="5'-METHYLTHIOADENOSINE_S-ADENOSYLHOMOCYSTEINE NUCLEOSIDASE"/>
    <property type="match status" value="1"/>
</dbReference>
<gene>
    <name evidence="7" type="ORF">SAMN04487908_1436</name>
</gene>
<reference evidence="8" key="1">
    <citation type="submission" date="2016-11" db="EMBL/GenBank/DDBJ databases">
        <authorList>
            <person name="Varghese N."/>
            <person name="Submissions S."/>
        </authorList>
    </citation>
    <scope>NUCLEOTIDE SEQUENCE [LARGE SCALE GENOMIC DNA]</scope>
    <source>
        <strain evidence="8">DSM 26349</strain>
    </source>
</reference>
<dbReference type="Pfam" id="PF01048">
    <property type="entry name" value="PNP_UDP_1"/>
    <property type="match status" value="1"/>
</dbReference>
<proteinExistence type="predicted"/>
<keyword evidence="3" id="KW-0028">Amino-acid biosynthesis</keyword>
<sequence>MIGIMGAMPEEVNNLLDQLKDVKSTTIGMRTYYEGVLFAKPAVIVFSRWGKVAAATTVSTLLLKFKVTELIFTGVAGAINHTLKVGDVVISDKLFQHDMDARPLMAQYEIPLLNKLFFETEQEKQEEAKAAAERFLKNIKKTISSEDLEEFRIKSPRVIIGNIASGDRFIASNTDKNIIEEGLPNIACVEMEGAAVAQVCYEFGIPFTIIRTISDAADTQSDMDFTKFIASIASNYSEGIIRELFEHENA</sequence>
<keyword evidence="8" id="KW-1185">Reference proteome</keyword>
<dbReference type="AlphaFoldDB" id="A0A1M6P6Y9"/>
<dbReference type="GO" id="GO:0008930">
    <property type="term" value="F:methylthioadenosine nucleosidase activity"/>
    <property type="evidence" value="ECO:0007669"/>
    <property type="project" value="InterPro"/>
</dbReference>
<dbReference type="GO" id="GO:0008782">
    <property type="term" value="F:adenosylhomocysteine nucleosidase activity"/>
    <property type="evidence" value="ECO:0007669"/>
    <property type="project" value="UniProtKB-EC"/>
</dbReference>
<dbReference type="InterPro" id="IPR035994">
    <property type="entry name" value="Nucleoside_phosphorylase_sf"/>
</dbReference>
<evidence type="ECO:0000256" key="3">
    <source>
        <dbReference type="ARBA" id="ARBA00022605"/>
    </source>
</evidence>
<evidence type="ECO:0000256" key="4">
    <source>
        <dbReference type="ARBA" id="ARBA00022801"/>
    </source>
</evidence>
<evidence type="ECO:0000256" key="1">
    <source>
        <dbReference type="ARBA" id="ARBA00004945"/>
    </source>
</evidence>
<dbReference type="GO" id="GO:0019509">
    <property type="term" value="P:L-methionine salvage from methylthioadenosine"/>
    <property type="evidence" value="ECO:0007669"/>
    <property type="project" value="UniProtKB-UniPathway"/>
</dbReference>